<evidence type="ECO:0000313" key="2">
    <source>
        <dbReference type="Proteomes" id="UP001059295"/>
    </source>
</evidence>
<evidence type="ECO:0000313" key="1">
    <source>
        <dbReference type="EMBL" id="UWN57575.1"/>
    </source>
</evidence>
<dbReference type="EMBL" id="CP102294">
    <property type="protein sequence ID" value="UWN57575.1"/>
    <property type="molecule type" value="Genomic_DNA"/>
</dbReference>
<accession>A0ABY5V041</accession>
<sequence length="344" mass="38461">MNEIRTIEPFIRLGERLAEELLDGTIEPVIRRSEAENPWFSRANVVSAIQAVCADMLDGRNLRSWLARYPAAGRPSDETIGIVMAGNIPLVGFFDLLCVLICDRRCLIKPSSKDRVLIGHIVDLLREIEPRFSIGALEGQTPDRLIASGSDEARRHFASAYPDTPSLLRGHRYSVAVLSGQESDRQLDGLYDDVFSYFGLGCRNVSRIFVPRGYDLQSLCRRLSARPITHTGYLNNYRQARAMRLLSGTEFIDGGFFLMRPGADGEGPLSEIACTFYESVGSVERLLRERDREIQCVVSATLDHPRRVDFGQAQHPSLTDYPDGIDVMEFLLAGSPAPADRRQL</sequence>
<gene>
    <name evidence="1" type="ORF">NQ491_02010</name>
</gene>
<protein>
    <recommendedName>
        <fullName evidence="3">Acyl-CoA reductase</fullName>
    </recommendedName>
</protein>
<dbReference type="Proteomes" id="UP001059295">
    <property type="component" value="Chromosome"/>
</dbReference>
<dbReference type="RefSeq" id="WP_019245018.1">
    <property type="nucleotide sequence ID" value="NZ_CAPH01000006.1"/>
</dbReference>
<reference evidence="1" key="1">
    <citation type="journal article" date="2022" name="Cell">
        <title>Design, construction, and in vivo augmentation of a complex gut microbiome.</title>
        <authorList>
            <person name="Cheng A.G."/>
            <person name="Ho P.Y."/>
            <person name="Aranda-Diaz A."/>
            <person name="Jain S."/>
            <person name="Yu F.B."/>
            <person name="Meng X."/>
            <person name="Wang M."/>
            <person name="Iakiviak M."/>
            <person name="Nagashima K."/>
            <person name="Zhao A."/>
            <person name="Murugkar P."/>
            <person name="Patil A."/>
            <person name="Atabakhsh K."/>
            <person name="Weakley A."/>
            <person name="Yan J."/>
            <person name="Brumbaugh A.R."/>
            <person name="Higginbottom S."/>
            <person name="Dimas A."/>
            <person name="Shiver A.L."/>
            <person name="Deutschbauer A."/>
            <person name="Neff N."/>
            <person name="Sonnenburg J.L."/>
            <person name="Huang K.C."/>
            <person name="Fischbach M.A."/>
        </authorList>
    </citation>
    <scope>NUCLEOTIDE SEQUENCE</scope>
    <source>
        <strain evidence="1">AP11</strain>
    </source>
</reference>
<dbReference type="SUPFAM" id="SSF53720">
    <property type="entry name" value="ALDH-like"/>
    <property type="match status" value="1"/>
</dbReference>
<dbReference type="InterPro" id="IPR016161">
    <property type="entry name" value="Ald_DH/histidinol_DH"/>
</dbReference>
<organism evidence="1 2">
    <name type="scientific">Alistipes ihumii AP11</name>
    <dbReference type="NCBI Taxonomy" id="1211813"/>
    <lineage>
        <taxon>Bacteria</taxon>
        <taxon>Pseudomonadati</taxon>
        <taxon>Bacteroidota</taxon>
        <taxon>Bacteroidia</taxon>
        <taxon>Bacteroidales</taxon>
        <taxon>Rikenellaceae</taxon>
        <taxon>Alistipes</taxon>
    </lineage>
</organism>
<evidence type="ECO:0008006" key="3">
    <source>
        <dbReference type="Google" id="ProtNLM"/>
    </source>
</evidence>
<proteinExistence type="predicted"/>
<name>A0ABY5V041_9BACT</name>
<keyword evidence="2" id="KW-1185">Reference proteome</keyword>
<dbReference type="GeneID" id="82890470"/>